<feature type="domain" description="Flavin reductase like" evidence="3">
    <location>
        <begin position="32"/>
        <end position="176"/>
    </location>
</feature>
<evidence type="ECO:0000256" key="1">
    <source>
        <dbReference type="ARBA" id="ARBA00008898"/>
    </source>
</evidence>
<proteinExistence type="inferred from homology"/>
<evidence type="ECO:0000259" key="3">
    <source>
        <dbReference type="SMART" id="SM00903"/>
    </source>
</evidence>
<protein>
    <recommendedName>
        <fullName evidence="3">Flavin reductase like domain-containing protein</fullName>
    </recommendedName>
</protein>
<dbReference type="InterPro" id="IPR012349">
    <property type="entry name" value="Split_barrel_FMN-bd"/>
</dbReference>
<keyword evidence="2" id="KW-0560">Oxidoreductase</keyword>
<dbReference type="Pfam" id="PF01613">
    <property type="entry name" value="Flavin_Reduct"/>
    <property type="match status" value="1"/>
</dbReference>
<dbReference type="SMART" id="SM00903">
    <property type="entry name" value="Flavin_Reduct"/>
    <property type="match status" value="1"/>
</dbReference>
<dbReference type="GO" id="GO:0010181">
    <property type="term" value="F:FMN binding"/>
    <property type="evidence" value="ECO:0007669"/>
    <property type="project" value="InterPro"/>
</dbReference>
<dbReference type="SUPFAM" id="SSF50475">
    <property type="entry name" value="FMN-binding split barrel"/>
    <property type="match status" value="1"/>
</dbReference>
<evidence type="ECO:0000313" key="4">
    <source>
        <dbReference type="EMBL" id="ATE78194.1"/>
    </source>
</evidence>
<name>A0AB33ECU8_9PSED</name>
<comment type="similarity">
    <text evidence="1">Belongs to the non-flavoprotein flavin reductase family.</text>
</comment>
<dbReference type="EMBL" id="CP023466">
    <property type="protein sequence ID" value="ATE78194.1"/>
    <property type="molecule type" value="Genomic_DNA"/>
</dbReference>
<sequence>MTSTSIRPWFDSVAPPCASTGPVGLNGFRGAMRQLAGAVTIVTSSDEQGACGLTATAVCSLSADPPRILCCVNLAGRTFQVIGQSRRLAINVLQAGQMDLAMAFAGREEKTFDSEHWTHAATGAPILREALVSFDCAVAEMFVMPTHALIVGEIRHISYLDRLATPLAYQNGQYMTFAATSAGR</sequence>
<dbReference type="InterPro" id="IPR050268">
    <property type="entry name" value="NADH-dep_flavin_reductase"/>
</dbReference>
<organism evidence="4 5">
    <name type="scientific">Pseudomonas frederiksbergensis</name>
    <dbReference type="NCBI Taxonomy" id="104087"/>
    <lineage>
        <taxon>Bacteria</taxon>
        <taxon>Pseudomonadati</taxon>
        <taxon>Pseudomonadota</taxon>
        <taxon>Gammaproteobacteria</taxon>
        <taxon>Pseudomonadales</taxon>
        <taxon>Pseudomonadaceae</taxon>
        <taxon>Pseudomonas</taxon>
    </lineage>
</organism>
<reference evidence="4 5" key="1">
    <citation type="submission" date="2017-09" db="EMBL/GenBank/DDBJ databases">
        <title>Complete Genome sequence of Lysobacter capsici KNU-15.</title>
        <authorList>
            <person name="Kim M.-C."/>
            <person name="Yi H."/>
            <person name="Lee D.-W."/>
            <person name="Shin J.-H."/>
        </authorList>
    </citation>
    <scope>NUCLEOTIDE SEQUENCE [LARGE SCALE GENOMIC DNA]</scope>
    <source>
        <strain evidence="4 5">KNU-15</strain>
    </source>
</reference>
<dbReference type="RefSeq" id="WP_096480482.1">
    <property type="nucleotide sequence ID" value="NZ_CP023466.1"/>
</dbReference>
<dbReference type="GO" id="GO:0042602">
    <property type="term" value="F:riboflavin reductase (NADPH) activity"/>
    <property type="evidence" value="ECO:0007669"/>
    <property type="project" value="TreeGrafter"/>
</dbReference>
<accession>A0AB33ECU8</accession>
<dbReference type="Gene3D" id="2.30.110.10">
    <property type="entry name" value="Electron Transport, Fmn-binding Protein, Chain A"/>
    <property type="match status" value="1"/>
</dbReference>
<dbReference type="InterPro" id="IPR002563">
    <property type="entry name" value="Flavin_Rdtase-like_dom"/>
</dbReference>
<gene>
    <name evidence="4" type="ORF">CNN82_17805</name>
</gene>
<evidence type="ECO:0000313" key="5">
    <source>
        <dbReference type="Proteomes" id="UP000218385"/>
    </source>
</evidence>
<dbReference type="PANTHER" id="PTHR30466:SF11">
    <property type="entry name" value="FLAVIN-DEPENDENT MONOOXYGENASE, REDUCTASE SUBUNIT HSAB"/>
    <property type="match status" value="1"/>
</dbReference>
<evidence type="ECO:0000256" key="2">
    <source>
        <dbReference type="ARBA" id="ARBA00023002"/>
    </source>
</evidence>
<dbReference type="AlphaFoldDB" id="A0AB33ECU8"/>
<dbReference type="Proteomes" id="UP000218385">
    <property type="component" value="Chromosome"/>
</dbReference>
<dbReference type="PANTHER" id="PTHR30466">
    <property type="entry name" value="FLAVIN REDUCTASE"/>
    <property type="match status" value="1"/>
</dbReference>